<dbReference type="SUPFAM" id="SSF55154">
    <property type="entry name" value="CYTH-like phosphatases"/>
    <property type="match status" value="1"/>
</dbReference>
<dbReference type="Gene3D" id="2.40.320.10">
    <property type="entry name" value="Hypothetical Protein Pfu-838710-001"/>
    <property type="match status" value="1"/>
</dbReference>
<organism evidence="3 4">
    <name type="scientific">Phenylobacterium deserti</name>
    <dbReference type="NCBI Taxonomy" id="1914756"/>
    <lineage>
        <taxon>Bacteria</taxon>
        <taxon>Pseudomonadati</taxon>
        <taxon>Pseudomonadota</taxon>
        <taxon>Alphaproteobacteria</taxon>
        <taxon>Caulobacterales</taxon>
        <taxon>Caulobacteraceae</taxon>
        <taxon>Phenylobacterium</taxon>
    </lineage>
</organism>
<feature type="domain" description="CHAD" evidence="2">
    <location>
        <begin position="206"/>
        <end position="490"/>
    </location>
</feature>
<dbReference type="PANTHER" id="PTHR39569:SF1">
    <property type="entry name" value="INORGANIC TRIPHOSPHATASE"/>
    <property type="match status" value="1"/>
</dbReference>
<protein>
    <submittedName>
        <fullName evidence="3">Inorganic triphosphatase</fullName>
    </submittedName>
</protein>
<dbReference type="RefSeq" id="WP_111513710.1">
    <property type="nucleotide sequence ID" value="NZ_QFYR01000001.1"/>
</dbReference>
<dbReference type="InterPro" id="IPR007899">
    <property type="entry name" value="CHAD_dom"/>
</dbReference>
<dbReference type="OrthoDB" id="9777271at2"/>
<comment type="caution">
    <text evidence="3">The sequence shown here is derived from an EMBL/GenBank/DDBJ whole genome shotgun (WGS) entry which is preliminary data.</text>
</comment>
<evidence type="ECO:0000313" key="3">
    <source>
        <dbReference type="EMBL" id="RAK57258.1"/>
    </source>
</evidence>
<keyword evidence="4" id="KW-1185">Reference proteome</keyword>
<dbReference type="AlphaFoldDB" id="A0A328AWM5"/>
<dbReference type="GO" id="GO:0050355">
    <property type="term" value="F:inorganic triphosphate phosphatase activity"/>
    <property type="evidence" value="ECO:0007669"/>
    <property type="project" value="InterPro"/>
</dbReference>
<sequence>MSDTHEIELKFTCPSEALDAALAAAPAGEDEEKELTSVYFDTPDLHLQKAGATLRVREAKGRRVQTFKRGEGFSRQEHEAPIDADVPDPNLGPVAALLDGKAAELKPAFSVRVTRRQRVVAWDGAEIELAADQGEVRAAGQTSPVSELELELKSGQPAALFALARQLAQAAPLHLSFDTKSDRGQSLVAGEALHARKKGKVQLAENATTAEAFQAIARQALVQMAANAGVLREAADPEAVHQLRVAARTFRSALSTFRAVVGGVGYEDVKAELRWLAKACDAARNLDVFAEETLAPARTLDHPPHGLAALEAAVAAARDAARVEVAQAVGSERFRLLMIDVAAWVETGPWLAAEPGREPAAAFAARALDKRRRKILKTGKRLERLSDEDRHQVRIQGKKLRYAAEAFASLWPDRKPARFIGKVKDLQEELGALNDLATAETLVESLQLPPDAAFAAGELVGMKVADKSARIHAAAQALAEIKSADRFWRS</sequence>
<dbReference type="Pfam" id="PF05235">
    <property type="entry name" value="CHAD"/>
    <property type="match status" value="1"/>
</dbReference>
<evidence type="ECO:0000259" key="1">
    <source>
        <dbReference type="PROSITE" id="PS51707"/>
    </source>
</evidence>
<name>A0A328AWM5_9CAUL</name>
<evidence type="ECO:0000313" key="4">
    <source>
        <dbReference type="Proteomes" id="UP000249725"/>
    </source>
</evidence>
<dbReference type="InterPro" id="IPR033469">
    <property type="entry name" value="CYTH-like_dom_sf"/>
</dbReference>
<dbReference type="Proteomes" id="UP000249725">
    <property type="component" value="Unassembled WGS sequence"/>
</dbReference>
<dbReference type="PROSITE" id="PS51708">
    <property type="entry name" value="CHAD"/>
    <property type="match status" value="1"/>
</dbReference>
<dbReference type="PROSITE" id="PS51707">
    <property type="entry name" value="CYTH"/>
    <property type="match status" value="1"/>
</dbReference>
<dbReference type="Pfam" id="PF01928">
    <property type="entry name" value="CYTH"/>
    <property type="match status" value="1"/>
</dbReference>
<dbReference type="EMBL" id="QFYR01000001">
    <property type="protein sequence ID" value="RAK57258.1"/>
    <property type="molecule type" value="Genomic_DNA"/>
</dbReference>
<dbReference type="InterPro" id="IPR038186">
    <property type="entry name" value="CHAD_dom_sf"/>
</dbReference>
<dbReference type="GO" id="GO:0046872">
    <property type="term" value="F:metal ion binding"/>
    <property type="evidence" value="ECO:0007669"/>
    <property type="project" value="TreeGrafter"/>
</dbReference>
<feature type="domain" description="CYTH" evidence="1">
    <location>
        <begin position="4"/>
        <end position="191"/>
    </location>
</feature>
<dbReference type="Gene3D" id="1.40.20.10">
    <property type="entry name" value="CHAD domain"/>
    <property type="match status" value="1"/>
</dbReference>
<gene>
    <name evidence="3" type="ORF">DJ018_04740</name>
</gene>
<dbReference type="InterPro" id="IPR039013">
    <property type="entry name" value="YgiF"/>
</dbReference>
<dbReference type="PANTHER" id="PTHR39569">
    <property type="entry name" value="INORGANIC TRIPHOSPHATASE"/>
    <property type="match status" value="1"/>
</dbReference>
<evidence type="ECO:0000259" key="2">
    <source>
        <dbReference type="PROSITE" id="PS51708"/>
    </source>
</evidence>
<reference evidence="4" key="1">
    <citation type="submission" date="2018-05" db="EMBL/GenBank/DDBJ databases">
        <authorList>
            <person name="Li X."/>
        </authorList>
    </citation>
    <scope>NUCLEOTIDE SEQUENCE [LARGE SCALE GENOMIC DNA]</scope>
    <source>
        <strain evidence="4">YIM 73061</strain>
    </source>
</reference>
<accession>A0A328AWM5</accession>
<dbReference type="SMART" id="SM01118">
    <property type="entry name" value="CYTH"/>
    <property type="match status" value="1"/>
</dbReference>
<dbReference type="InterPro" id="IPR023577">
    <property type="entry name" value="CYTH_domain"/>
</dbReference>
<proteinExistence type="predicted"/>
<dbReference type="SMART" id="SM00880">
    <property type="entry name" value="CHAD"/>
    <property type="match status" value="1"/>
</dbReference>